<name>A0A2S5TKP4_9GAMM</name>
<proteinExistence type="predicted"/>
<dbReference type="PANTHER" id="PTHR21310">
    <property type="entry name" value="AMINOGLYCOSIDE PHOSPHOTRANSFERASE-RELATED-RELATED"/>
    <property type="match status" value="1"/>
</dbReference>
<protein>
    <submittedName>
        <fullName evidence="3">Phosphotransferase family protein</fullName>
    </submittedName>
</protein>
<reference evidence="3 4" key="1">
    <citation type="submission" date="2018-02" db="EMBL/GenBank/DDBJ databases">
        <title>Genome sequencing of Solimonas sp. HR-BB.</title>
        <authorList>
            <person name="Lee Y."/>
            <person name="Jeon C.O."/>
        </authorList>
    </citation>
    <scope>NUCLEOTIDE SEQUENCE [LARGE SCALE GENOMIC DNA]</scope>
    <source>
        <strain evidence="3 4">HR-BB</strain>
    </source>
</reference>
<evidence type="ECO:0000259" key="2">
    <source>
        <dbReference type="Pfam" id="PF19802"/>
    </source>
</evidence>
<gene>
    <name evidence="3" type="ORF">C3942_01335</name>
</gene>
<dbReference type="InterPro" id="IPR051678">
    <property type="entry name" value="AGP_Transferase"/>
</dbReference>
<dbReference type="GO" id="GO:0016740">
    <property type="term" value="F:transferase activity"/>
    <property type="evidence" value="ECO:0007669"/>
    <property type="project" value="UniProtKB-KW"/>
</dbReference>
<dbReference type="AlphaFoldDB" id="A0A2S5TKP4"/>
<dbReference type="EMBL" id="PSNW01000001">
    <property type="protein sequence ID" value="PPE75565.1"/>
    <property type="molecule type" value="Genomic_DNA"/>
</dbReference>
<evidence type="ECO:0000313" key="3">
    <source>
        <dbReference type="EMBL" id="PPE75565.1"/>
    </source>
</evidence>
<dbReference type="PANTHER" id="PTHR21310:SF57">
    <property type="entry name" value="BLR2944 PROTEIN"/>
    <property type="match status" value="1"/>
</dbReference>
<dbReference type="InterPro" id="IPR002575">
    <property type="entry name" value="Aminoglycoside_PTrfase"/>
</dbReference>
<dbReference type="Gene3D" id="3.90.1200.10">
    <property type="match status" value="1"/>
</dbReference>
<dbReference type="CDD" id="cd05154">
    <property type="entry name" value="ACAD10_11_N-like"/>
    <property type="match status" value="1"/>
</dbReference>
<dbReference type="Pfam" id="PF19802">
    <property type="entry name" value="DUF6285"/>
    <property type="match status" value="1"/>
</dbReference>
<dbReference type="RefSeq" id="WP_104228531.1">
    <property type="nucleotide sequence ID" value="NZ_PSNW01000001.1"/>
</dbReference>
<dbReference type="Gene3D" id="3.30.200.20">
    <property type="entry name" value="Phosphorylase Kinase, domain 1"/>
    <property type="match status" value="1"/>
</dbReference>
<accession>A0A2S5TKP4</accession>
<dbReference type="InterPro" id="IPR041726">
    <property type="entry name" value="ACAD10_11_N"/>
</dbReference>
<keyword evidence="4" id="KW-1185">Reference proteome</keyword>
<feature type="domain" description="Aminoglycoside phosphotransferase" evidence="1">
    <location>
        <begin position="25"/>
        <end position="259"/>
    </location>
</feature>
<dbReference type="OrthoDB" id="179763at2"/>
<organism evidence="3 4">
    <name type="scientific">Solimonas fluminis</name>
    <dbReference type="NCBI Taxonomy" id="2086571"/>
    <lineage>
        <taxon>Bacteria</taxon>
        <taxon>Pseudomonadati</taxon>
        <taxon>Pseudomonadota</taxon>
        <taxon>Gammaproteobacteria</taxon>
        <taxon>Nevskiales</taxon>
        <taxon>Nevskiaceae</taxon>
        <taxon>Solimonas</taxon>
    </lineage>
</organism>
<dbReference type="InterPro" id="IPR046252">
    <property type="entry name" value="DUF6285"/>
</dbReference>
<sequence length="471" mass="51326">MSELAARLPAALARLLPDFRALQSCERLSGGASQETWRLAVDTAEGPKRYALRRAPGGVASPAETTVGLETEAKLLAIAHAAGVPEPRVAGMLEPGDGLGTGFVMEWLEGETLGHQVLRSEALAEVRPGLARQCGEVLARIHAIDPGGLRGLLPERSPEQLVRETWETYIGYGTPQPMIDYTARWLLQHLPPPVEPRLVHGDFRNGNLMIAAGQGIVGVLDWELAQIGDPLRDLGWLCTPSWRFGRHDMAVGGFGHIDDLLEGYADIAGERPEPERLHWWIVFGAFWWSVGALTMTQFHRQGPDRSAERVAIGRRSSECQIDCVNLLIPGAALPLEAASSCSSLEMPRADELLDSAMGFLREEVGSHTKGRLSFLAKVAAHSLEIVQREQLLGGARAAREQRGLEQLLGHGGSLEPLRRELCEGLRSGAVALDRAGLQPLLRQSVADQVAIDQPKYPGYRLALEWGRARPC</sequence>
<dbReference type="InterPro" id="IPR011009">
    <property type="entry name" value="Kinase-like_dom_sf"/>
</dbReference>
<comment type="caution">
    <text evidence="3">The sequence shown here is derived from an EMBL/GenBank/DDBJ whole genome shotgun (WGS) entry which is preliminary data.</text>
</comment>
<dbReference type="Proteomes" id="UP000238220">
    <property type="component" value="Unassembled WGS sequence"/>
</dbReference>
<feature type="domain" description="DUF6285" evidence="2">
    <location>
        <begin position="367"/>
        <end position="456"/>
    </location>
</feature>
<evidence type="ECO:0000313" key="4">
    <source>
        <dbReference type="Proteomes" id="UP000238220"/>
    </source>
</evidence>
<keyword evidence="3" id="KW-0808">Transferase</keyword>
<dbReference type="Pfam" id="PF01636">
    <property type="entry name" value="APH"/>
    <property type="match status" value="1"/>
</dbReference>
<dbReference type="SUPFAM" id="SSF56112">
    <property type="entry name" value="Protein kinase-like (PK-like)"/>
    <property type="match status" value="1"/>
</dbReference>
<evidence type="ECO:0000259" key="1">
    <source>
        <dbReference type="Pfam" id="PF01636"/>
    </source>
</evidence>